<dbReference type="PANTHER" id="PTHR31225">
    <property type="entry name" value="OS04G0344100 PROTEIN-RELATED"/>
    <property type="match status" value="1"/>
</dbReference>
<dbReference type="Proteomes" id="UP000006729">
    <property type="component" value="Chromosome 19"/>
</dbReference>
<dbReference type="FunFam" id="1.50.10.130:FF:000001">
    <property type="entry name" value="Isoprene synthase, chloroplastic"/>
    <property type="match status" value="1"/>
</dbReference>
<evidence type="ECO:0000259" key="8">
    <source>
        <dbReference type="Pfam" id="PF03936"/>
    </source>
</evidence>
<dbReference type="STRING" id="3694.A0A2K1WNC5"/>
<dbReference type="InterPro" id="IPR036965">
    <property type="entry name" value="Terpene_synth_N_sf"/>
</dbReference>
<keyword evidence="4" id="KW-0456">Lyase</keyword>
<evidence type="ECO:0000313" key="9">
    <source>
        <dbReference type="EMBL" id="PNS90036.1"/>
    </source>
</evidence>
<dbReference type="InterPro" id="IPR001906">
    <property type="entry name" value="Terpene_synth_N"/>
</dbReference>
<evidence type="ECO:0000256" key="6">
    <source>
        <dbReference type="ARBA" id="ARBA00067923"/>
    </source>
</evidence>
<reference evidence="9 10" key="1">
    <citation type="journal article" date="2006" name="Science">
        <title>The genome of black cottonwood, Populus trichocarpa (Torr. &amp; Gray).</title>
        <authorList>
            <person name="Tuskan G.A."/>
            <person name="Difazio S."/>
            <person name="Jansson S."/>
            <person name="Bohlmann J."/>
            <person name="Grigoriev I."/>
            <person name="Hellsten U."/>
            <person name="Putnam N."/>
            <person name="Ralph S."/>
            <person name="Rombauts S."/>
            <person name="Salamov A."/>
            <person name="Schein J."/>
            <person name="Sterck L."/>
            <person name="Aerts A."/>
            <person name="Bhalerao R.R."/>
            <person name="Bhalerao R.P."/>
            <person name="Blaudez D."/>
            <person name="Boerjan W."/>
            <person name="Brun A."/>
            <person name="Brunner A."/>
            <person name="Busov V."/>
            <person name="Campbell M."/>
            <person name="Carlson J."/>
            <person name="Chalot M."/>
            <person name="Chapman J."/>
            <person name="Chen G.L."/>
            <person name="Cooper D."/>
            <person name="Coutinho P.M."/>
            <person name="Couturier J."/>
            <person name="Covert S."/>
            <person name="Cronk Q."/>
            <person name="Cunningham R."/>
            <person name="Davis J."/>
            <person name="Degroeve S."/>
            <person name="Dejardin A."/>
            <person name="Depamphilis C."/>
            <person name="Detter J."/>
            <person name="Dirks B."/>
            <person name="Dubchak I."/>
            <person name="Duplessis S."/>
            <person name="Ehlting J."/>
            <person name="Ellis B."/>
            <person name="Gendler K."/>
            <person name="Goodstein D."/>
            <person name="Gribskov M."/>
            <person name="Grimwood J."/>
            <person name="Groover A."/>
            <person name="Gunter L."/>
            <person name="Hamberger B."/>
            <person name="Heinze B."/>
            <person name="Helariutta Y."/>
            <person name="Henrissat B."/>
            <person name="Holligan D."/>
            <person name="Holt R."/>
            <person name="Huang W."/>
            <person name="Islam-Faridi N."/>
            <person name="Jones S."/>
            <person name="Jones-Rhoades M."/>
            <person name="Jorgensen R."/>
            <person name="Joshi C."/>
            <person name="Kangasjarvi J."/>
            <person name="Karlsson J."/>
            <person name="Kelleher C."/>
            <person name="Kirkpatrick R."/>
            <person name="Kirst M."/>
            <person name="Kohler A."/>
            <person name="Kalluri U."/>
            <person name="Larimer F."/>
            <person name="Leebens-Mack J."/>
            <person name="Leple J.C."/>
            <person name="Locascio P."/>
            <person name="Lou Y."/>
            <person name="Lucas S."/>
            <person name="Martin F."/>
            <person name="Montanini B."/>
            <person name="Napoli C."/>
            <person name="Nelson D.R."/>
            <person name="Nelson C."/>
            <person name="Nieminen K."/>
            <person name="Nilsson O."/>
            <person name="Pereda V."/>
            <person name="Peter G."/>
            <person name="Philippe R."/>
            <person name="Pilate G."/>
            <person name="Poliakov A."/>
            <person name="Razumovskaya J."/>
            <person name="Richardson P."/>
            <person name="Rinaldi C."/>
            <person name="Ritland K."/>
            <person name="Rouze P."/>
            <person name="Ryaboy D."/>
            <person name="Schmutz J."/>
            <person name="Schrader J."/>
            <person name="Segerman B."/>
            <person name="Shin H."/>
            <person name="Siddiqui A."/>
            <person name="Sterky F."/>
            <person name="Terry A."/>
            <person name="Tsai C.J."/>
            <person name="Uberbacher E."/>
            <person name="Unneberg P."/>
            <person name="Vahala J."/>
            <person name="Wall K."/>
            <person name="Wessler S."/>
            <person name="Yang G."/>
            <person name="Yin T."/>
            <person name="Douglas C."/>
            <person name="Marra M."/>
            <person name="Sandberg G."/>
            <person name="Van de Peer Y."/>
            <person name="Rokhsar D."/>
        </authorList>
    </citation>
    <scope>NUCLEOTIDE SEQUENCE [LARGE SCALE GENOMIC DNA]</scope>
    <source>
        <strain evidence="10">cv. Nisqually</strain>
    </source>
</reference>
<feature type="domain" description="Terpene synthase metal-binding" evidence="8">
    <location>
        <begin position="259"/>
        <end position="499"/>
    </location>
</feature>
<dbReference type="EC" id="4.2.3.27" evidence="5"/>
<dbReference type="GO" id="GO:0016102">
    <property type="term" value="P:diterpenoid biosynthetic process"/>
    <property type="evidence" value="ECO:0007669"/>
    <property type="project" value="InterPro"/>
</dbReference>
<dbReference type="SUPFAM" id="SSF48239">
    <property type="entry name" value="Terpenoid cyclases/Protein prenyltransferases"/>
    <property type="match status" value="1"/>
</dbReference>
<protein>
    <recommendedName>
        <fullName evidence="6">Isoprene synthase, chloroplastic</fullName>
        <ecNumber evidence="5">4.2.3.27</ecNumber>
    </recommendedName>
</protein>
<dbReference type="GO" id="GO:0000287">
    <property type="term" value="F:magnesium ion binding"/>
    <property type="evidence" value="ECO:0007669"/>
    <property type="project" value="InterPro"/>
</dbReference>
<evidence type="ECO:0000256" key="2">
    <source>
        <dbReference type="ARBA" id="ARBA00022723"/>
    </source>
</evidence>
<organism evidence="9 10">
    <name type="scientific">Populus trichocarpa</name>
    <name type="common">Western balsam poplar</name>
    <name type="synonym">Populus balsamifera subsp. trichocarpa</name>
    <dbReference type="NCBI Taxonomy" id="3694"/>
    <lineage>
        <taxon>Eukaryota</taxon>
        <taxon>Viridiplantae</taxon>
        <taxon>Streptophyta</taxon>
        <taxon>Embryophyta</taxon>
        <taxon>Tracheophyta</taxon>
        <taxon>Spermatophyta</taxon>
        <taxon>Magnoliopsida</taxon>
        <taxon>eudicotyledons</taxon>
        <taxon>Gunneridae</taxon>
        <taxon>Pentapetalae</taxon>
        <taxon>rosids</taxon>
        <taxon>fabids</taxon>
        <taxon>Malpighiales</taxon>
        <taxon>Salicaceae</taxon>
        <taxon>Saliceae</taxon>
        <taxon>Populus</taxon>
    </lineage>
</organism>
<dbReference type="SFLD" id="SFLDS00005">
    <property type="entry name" value="Isoprenoid_Synthase_Type_I"/>
    <property type="match status" value="1"/>
</dbReference>
<dbReference type="FunFam" id="1.10.600.10:FF:000007">
    <property type="entry name" value="Isoprene synthase, chloroplastic"/>
    <property type="match status" value="1"/>
</dbReference>
<dbReference type="GO" id="GO:0034009">
    <property type="term" value="F:isoprene synthase activity"/>
    <property type="evidence" value="ECO:0007669"/>
    <property type="project" value="UniProtKB-EC"/>
</dbReference>
<dbReference type="Pfam" id="PF01397">
    <property type="entry name" value="Terpene_synth"/>
    <property type="match status" value="1"/>
</dbReference>
<dbReference type="EMBL" id="CM009308">
    <property type="protein sequence ID" value="PNS90036.1"/>
    <property type="molecule type" value="Genomic_DNA"/>
</dbReference>
<dbReference type="SFLD" id="SFLDG01019">
    <property type="entry name" value="Terpene_Cyclase_Like_1_C_Termi"/>
    <property type="match status" value="1"/>
</dbReference>
<gene>
    <name evidence="9" type="ORF">POPTR_019G023100</name>
</gene>
<dbReference type="InterPro" id="IPR034741">
    <property type="entry name" value="Terpene_cyclase-like_1_C"/>
</dbReference>
<proteinExistence type="predicted"/>
<dbReference type="SUPFAM" id="SSF48576">
    <property type="entry name" value="Terpenoid synthases"/>
    <property type="match status" value="1"/>
</dbReference>
<dbReference type="InterPro" id="IPR008930">
    <property type="entry name" value="Terpenoid_cyclase/PrenylTrfase"/>
</dbReference>
<sequence length="558" mass="64804">MNIKTHLTASSNRQNNSRPEANFPPSLWGCSFASFSFPQAEFESYSRKVEVLKENVKDMLMASKKDPAEHIEFINQLCRLGVSYHFDDEIENSLKEIFDDLPNLLEKHDFDLYTVSLLFRVLRQHGFKMPCVVFDKFKDTNGEFKKTIINDVKGILSLYEASFLSVHGEQVLDEALVFTKANLESLAMQSNPRLADHIRNALIRPFHKGVPRIEARKYISFYEEDESRIDTLLKFAKIDFNRVQLIHRQELSILSRWWNDLNFSEEFPYARDRIVEIYFWANGIHFEPQYAFSRMMVTKYTKIVSLVDDTYDAYASFEEIQHFTNAIERCSMNAIDHLPADYMKVLYRALLNLFNETENDMGKQGRSYASYYVKEAFKELVRGYHAEAEWADKCHVPTFDEYVRNGLATSAYGVIMAASFLGMEEVAGGEEYEWLKSNPKIIKAGKMIGRLMNDIVGHEDEQKRGDCASGVECYMKQYDVSEKKAIEEIQKMDVNAWKDINEDCMRPTNAPMLLLQHFVNLIRVTDVVYGNDDDAYTIPSSLKDYVTLLYIEQVPLYE</sequence>
<keyword evidence="3" id="KW-0460">Magnesium</keyword>
<keyword evidence="10" id="KW-1185">Reference proteome</keyword>
<dbReference type="Gene3D" id="1.10.600.10">
    <property type="entry name" value="Farnesyl Diphosphate Synthase"/>
    <property type="match status" value="1"/>
</dbReference>
<dbReference type="Gene3D" id="1.50.10.130">
    <property type="entry name" value="Terpene synthase, N-terminal domain"/>
    <property type="match status" value="1"/>
</dbReference>
<dbReference type="Pfam" id="PF03936">
    <property type="entry name" value="Terpene_synth_C"/>
    <property type="match status" value="1"/>
</dbReference>
<dbReference type="GO" id="GO:0051762">
    <property type="term" value="P:sesquiterpene biosynthetic process"/>
    <property type="evidence" value="ECO:0000318"/>
    <property type="project" value="GO_Central"/>
</dbReference>
<dbReference type="InterPro" id="IPR005630">
    <property type="entry name" value="Terpene_synthase_metal-bd"/>
</dbReference>
<feature type="domain" description="Terpene synthase N-terminal" evidence="7">
    <location>
        <begin position="28"/>
        <end position="202"/>
    </location>
</feature>
<evidence type="ECO:0000256" key="3">
    <source>
        <dbReference type="ARBA" id="ARBA00022842"/>
    </source>
</evidence>
<dbReference type="FunCoup" id="A0A2K1WNC5">
    <property type="interactions" value="28"/>
</dbReference>
<evidence type="ECO:0000313" key="10">
    <source>
        <dbReference type="Proteomes" id="UP000006729"/>
    </source>
</evidence>
<dbReference type="InParanoid" id="A0A2K1WNC5"/>
<name>A0A2K1WNC5_POPTR</name>
<comment type="cofactor">
    <cofactor evidence="1">
        <name>Mg(2+)</name>
        <dbReference type="ChEBI" id="CHEBI:18420"/>
    </cofactor>
</comment>
<dbReference type="InterPro" id="IPR050148">
    <property type="entry name" value="Terpene_synthase-like"/>
</dbReference>
<dbReference type="CDD" id="cd00684">
    <property type="entry name" value="Terpene_cyclase_plant_C1"/>
    <property type="match status" value="1"/>
</dbReference>
<dbReference type="AlphaFoldDB" id="A0A2K1WNC5"/>
<accession>A0A2K1WNC5</accession>
<dbReference type="InterPro" id="IPR008949">
    <property type="entry name" value="Isoprenoid_synthase_dom_sf"/>
</dbReference>
<dbReference type="GO" id="GO:0010334">
    <property type="term" value="F:sesquiterpene synthase activity"/>
    <property type="evidence" value="ECO:0000318"/>
    <property type="project" value="GO_Central"/>
</dbReference>
<dbReference type="InterPro" id="IPR044814">
    <property type="entry name" value="Terpene_cyclase_plant_C1"/>
</dbReference>
<dbReference type="PANTHER" id="PTHR31225:SF93">
    <property type="entry name" value="ALPHA-HUMULENE_(-)-(E)-BETA-CARYOPHYLLENE SYNTHASE"/>
    <property type="match status" value="1"/>
</dbReference>
<evidence type="ECO:0000256" key="4">
    <source>
        <dbReference type="ARBA" id="ARBA00023239"/>
    </source>
</evidence>
<evidence type="ECO:0000259" key="7">
    <source>
        <dbReference type="Pfam" id="PF01397"/>
    </source>
</evidence>
<evidence type="ECO:0000256" key="5">
    <source>
        <dbReference type="ARBA" id="ARBA00066664"/>
    </source>
</evidence>
<evidence type="ECO:0000256" key="1">
    <source>
        <dbReference type="ARBA" id="ARBA00001946"/>
    </source>
</evidence>
<keyword evidence="2" id="KW-0479">Metal-binding</keyword>